<sequence length="653" mass="69938">MKPSPVSSSTTAAAAAAAALSTAKRRRKRRCLGLFSSQTATFVLASVALFAHLRAFLWLGQISVSLHQHQNFLHSGHHHHAHAHAHAHDGSIQALTSASTLTATDSELEWLWLDWDSSQLDQASTRKQVLPLQSFGGASIGTDPFPPQQSAQAPYQASNSLRPGSPRSWRALKFNIVPAHSRLTSPDITTADSSERRRWSAIRWLVRSARVYFAVGAACAAAGIAGSIRSNLFMTRLFLAHSFLDLLLTTLSFTAFLLLFTSPTLRSAICEGFASGAKLEDWWLANANANANGNMWLKSTSSNGRAADAVVAASATAMAAATRYTRQQQELMMQRQHEQMLHAAAVQNQLALDASKLSTDSEASTSSTTAVPTPSSFDTFVEQTRVFFGPDSNCDEALIQVAFPFCLCIILAYTALRIHFLYCINRFVTKLWKKECAQRGLPVGLAQHGGSLLPLVFSEKASKMGRRGTGFGGRAAAWSTNDKSWLGWASGARRRGAGGAGALQQHYAHEKAGSRRMDYLTVPLSSPSDSESDSGLISTSLLAASSSASSSSSSASTPRSASPLSVVSEGSSGSSDDSSYGPRSAIAFSLIRAAAASAASRLALLMERQHQHHRAGRMLADLEEAEPMLGGMDVMTIRGPPSKPSISMQAKRD</sequence>
<evidence type="ECO:0000313" key="3">
    <source>
        <dbReference type="EMBL" id="KAK0558073.1"/>
    </source>
</evidence>
<evidence type="ECO:0000256" key="1">
    <source>
        <dbReference type="SAM" id="MobiDB-lite"/>
    </source>
</evidence>
<feature type="region of interest" description="Disordered" evidence="1">
    <location>
        <begin position="141"/>
        <end position="163"/>
    </location>
</feature>
<feature type="compositionally biased region" description="Low complexity" evidence="1">
    <location>
        <begin position="148"/>
        <end position="160"/>
    </location>
</feature>
<dbReference type="EMBL" id="JAPDMZ010000001">
    <property type="protein sequence ID" value="KAK0558073.1"/>
    <property type="molecule type" value="Genomic_DNA"/>
</dbReference>
<gene>
    <name evidence="3" type="ORF">OC846_000065</name>
</gene>
<feature type="region of interest" description="Disordered" evidence="1">
    <location>
        <begin position="548"/>
        <end position="581"/>
    </location>
</feature>
<dbReference type="AlphaFoldDB" id="A0AAN6H1J5"/>
<name>A0AAN6H1J5_9BASI</name>
<evidence type="ECO:0000256" key="2">
    <source>
        <dbReference type="SAM" id="Phobius"/>
    </source>
</evidence>
<dbReference type="Proteomes" id="UP001176517">
    <property type="component" value="Unassembled WGS sequence"/>
</dbReference>
<keyword evidence="2" id="KW-1133">Transmembrane helix</keyword>
<feature type="transmembrane region" description="Helical" evidence="2">
    <location>
        <begin position="397"/>
        <end position="416"/>
    </location>
</feature>
<organism evidence="3 4">
    <name type="scientific">Tilletia horrida</name>
    <dbReference type="NCBI Taxonomy" id="155126"/>
    <lineage>
        <taxon>Eukaryota</taxon>
        <taxon>Fungi</taxon>
        <taxon>Dikarya</taxon>
        <taxon>Basidiomycota</taxon>
        <taxon>Ustilaginomycotina</taxon>
        <taxon>Exobasidiomycetes</taxon>
        <taxon>Tilletiales</taxon>
        <taxon>Tilletiaceae</taxon>
        <taxon>Tilletia</taxon>
    </lineage>
</organism>
<protein>
    <submittedName>
        <fullName evidence="3">Uncharacterized protein</fullName>
    </submittedName>
</protein>
<reference evidence="3" key="1">
    <citation type="journal article" date="2023" name="PhytoFront">
        <title>Draft Genome Resources of Seven Strains of Tilletia horrida, Causal Agent of Kernel Smut of Rice.</title>
        <authorList>
            <person name="Khanal S."/>
            <person name="Antony Babu S."/>
            <person name="Zhou X.G."/>
        </authorList>
    </citation>
    <scope>NUCLEOTIDE SEQUENCE</scope>
    <source>
        <strain evidence="3">TX6</strain>
    </source>
</reference>
<feature type="transmembrane region" description="Helical" evidence="2">
    <location>
        <begin position="39"/>
        <end position="59"/>
    </location>
</feature>
<feature type="transmembrane region" description="Helical" evidence="2">
    <location>
        <begin position="238"/>
        <end position="260"/>
    </location>
</feature>
<keyword evidence="4" id="KW-1185">Reference proteome</keyword>
<accession>A0AAN6H1J5</accession>
<comment type="caution">
    <text evidence="3">The sequence shown here is derived from an EMBL/GenBank/DDBJ whole genome shotgun (WGS) entry which is preliminary data.</text>
</comment>
<evidence type="ECO:0000313" key="4">
    <source>
        <dbReference type="Proteomes" id="UP001176517"/>
    </source>
</evidence>
<keyword evidence="2" id="KW-0812">Transmembrane</keyword>
<proteinExistence type="predicted"/>
<keyword evidence="2" id="KW-0472">Membrane</keyword>
<feature type="transmembrane region" description="Helical" evidence="2">
    <location>
        <begin position="204"/>
        <end position="226"/>
    </location>
</feature>